<organism evidence="1 2">
    <name type="scientific">Rotaria sordida</name>
    <dbReference type="NCBI Taxonomy" id="392033"/>
    <lineage>
        <taxon>Eukaryota</taxon>
        <taxon>Metazoa</taxon>
        <taxon>Spiralia</taxon>
        <taxon>Gnathifera</taxon>
        <taxon>Rotifera</taxon>
        <taxon>Eurotatoria</taxon>
        <taxon>Bdelloidea</taxon>
        <taxon>Philodinida</taxon>
        <taxon>Philodinidae</taxon>
        <taxon>Rotaria</taxon>
    </lineage>
</organism>
<gene>
    <name evidence="1" type="ORF">OTI717_LOCUS42050</name>
</gene>
<reference evidence="1" key="1">
    <citation type="submission" date="2021-02" db="EMBL/GenBank/DDBJ databases">
        <authorList>
            <person name="Nowell W R."/>
        </authorList>
    </citation>
    <scope>NUCLEOTIDE SEQUENCE</scope>
</reference>
<dbReference type="Proteomes" id="UP000663823">
    <property type="component" value="Unassembled WGS sequence"/>
</dbReference>
<evidence type="ECO:0000313" key="2">
    <source>
        <dbReference type="Proteomes" id="UP000663823"/>
    </source>
</evidence>
<dbReference type="AlphaFoldDB" id="A0A820HWB7"/>
<name>A0A820HWB7_9BILA</name>
<comment type="caution">
    <text evidence="1">The sequence shown here is derived from an EMBL/GenBank/DDBJ whole genome shotgun (WGS) entry which is preliminary data.</text>
</comment>
<protein>
    <submittedName>
        <fullName evidence="1">Uncharacterized protein</fullName>
    </submittedName>
</protein>
<sequence>MSIADLNQIKELDITHIKNISIGEIHLLLEHIPNSNHLIFNNFISLFKPPSHIYSFTIEEWKFSDDLNLFCRMFSHVKSLKIDIISLEMMIELINRLKYLENILVWYNFEKHAPFISMNWLRRKKFTCKED</sequence>
<dbReference type="EMBL" id="CAJOAX010047142">
    <property type="protein sequence ID" value="CAF4301072.1"/>
    <property type="molecule type" value="Genomic_DNA"/>
</dbReference>
<accession>A0A820HWB7</accession>
<feature type="non-terminal residue" evidence="1">
    <location>
        <position position="131"/>
    </location>
</feature>
<evidence type="ECO:0000313" key="1">
    <source>
        <dbReference type="EMBL" id="CAF4301072.1"/>
    </source>
</evidence>
<proteinExistence type="predicted"/>
<feature type="non-terminal residue" evidence="1">
    <location>
        <position position="1"/>
    </location>
</feature>